<name>A0A1G8J1I7_9HYPH</name>
<protein>
    <recommendedName>
        <fullName evidence="1">DUF6471 domain-containing protein</fullName>
    </recommendedName>
</protein>
<organism evidence="2 3">
    <name type="scientific">Mesorhizobium muleiense</name>
    <dbReference type="NCBI Taxonomy" id="1004279"/>
    <lineage>
        <taxon>Bacteria</taxon>
        <taxon>Pseudomonadati</taxon>
        <taxon>Pseudomonadota</taxon>
        <taxon>Alphaproteobacteria</taxon>
        <taxon>Hyphomicrobiales</taxon>
        <taxon>Phyllobacteriaceae</taxon>
        <taxon>Mesorhizobium</taxon>
    </lineage>
</organism>
<keyword evidence="3" id="KW-1185">Reference proteome</keyword>
<dbReference type="AlphaFoldDB" id="A0A1G8J1I7"/>
<dbReference type="Proteomes" id="UP000198894">
    <property type="component" value="Unassembled WGS sequence"/>
</dbReference>
<sequence length="80" mass="9043">MMSDDVSPTAFYEEKAKNILKGELKRRGITYALLAERLNERGAHESERNLANKISRGSFTAAFFMMCMDVIGVRQVSLEV</sequence>
<evidence type="ECO:0000259" key="1">
    <source>
        <dbReference type="Pfam" id="PF20075"/>
    </source>
</evidence>
<feature type="domain" description="DUF6471" evidence="1">
    <location>
        <begin position="12"/>
        <end position="76"/>
    </location>
</feature>
<dbReference type="Pfam" id="PF20075">
    <property type="entry name" value="DUF6471"/>
    <property type="match status" value="1"/>
</dbReference>
<proteinExistence type="predicted"/>
<dbReference type="EMBL" id="FNEE01000001">
    <property type="protein sequence ID" value="SDI24550.1"/>
    <property type="molecule type" value="Genomic_DNA"/>
</dbReference>
<dbReference type="InterPro" id="IPR045526">
    <property type="entry name" value="DUF6471"/>
</dbReference>
<evidence type="ECO:0000313" key="2">
    <source>
        <dbReference type="EMBL" id="SDI24550.1"/>
    </source>
</evidence>
<accession>A0A1G8J1I7</accession>
<gene>
    <name evidence="2" type="ORF">SAMN05428953_101543</name>
</gene>
<reference evidence="3" key="1">
    <citation type="submission" date="2016-10" db="EMBL/GenBank/DDBJ databases">
        <authorList>
            <person name="Varghese N."/>
            <person name="Submissions S."/>
        </authorList>
    </citation>
    <scope>NUCLEOTIDE SEQUENCE [LARGE SCALE GENOMIC DNA]</scope>
    <source>
        <strain evidence="3">CGMCC 1.11022</strain>
    </source>
</reference>
<evidence type="ECO:0000313" key="3">
    <source>
        <dbReference type="Proteomes" id="UP000198894"/>
    </source>
</evidence>